<sequence length="411" mass="47353">MSFFPIDDTYIIYKRHEERFINGIYEAGLKAGHSSCTKLGMNEIKNLVISLINGRHEIPQLVRDDLSVVIKHRKEALVWYTLDNQADEGHAHHLRTLQEIWELIDKFAPRDRPKSGHANPPSGHSRADSSRNSFEDLNLVKDSERSSSNSEGNTPNAPDTKGKGRIKKAKKKQGKKKTKTFQLLKNSEKELMSALPKHQQNYQSIATILYPDLETLMPKLEKYGHLNINDLDPLEDTNDENGVSKEKKVLKAILDAEDYLCYTAWFKLPTWHKGSSESLSDLRHMLHHPSTVNYKVDNLKGQIDLDFNILDELLAEGRRIKYEKGDKRFMFNYGEDDFTNRMMEFLAEKSVPPWLVFAAQVMCDIRSILGLGVIRCYEELLCVEEHFRSRLLDYSISAVKMELEPPFEETV</sequence>
<feature type="domain" description="DUF6604" evidence="2">
    <location>
        <begin position="49"/>
        <end position="173"/>
    </location>
</feature>
<protein>
    <recommendedName>
        <fullName evidence="2">DUF6604 domain-containing protein</fullName>
    </recommendedName>
</protein>
<feature type="compositionally biased region" description="Basic residues" evidence="1">
    <location>
        <begin position="163"/>
        <end position="179"/>
    </location>
</feature>
<dbReference type="InterPro" id="IPR046539">
    <property type="entry name" value="DUF6604"/>
</dbReference>
<accession>A0A5M9JUX4</accession>
<gene>
    <name evidence="3" type="ORF">EYC84_000043</name>
</gene>
<dbReference type="EMBL" id="VICG01000006">
    <property type="protein sequence ID" value="KAA8570645.1"/>
    <property type="molecule type" value="Genomic_DNA"/>
</dbReference>
<dbReference type="PANTHER" id="PTHR38795">
    <property type="entry name" value="DUF6604 DOMAIN-CONTAINING PROTEIN"/>
    <property type="match status" value="1"/>
</dbReference>
<dbReference type="PANTHER" id="PTHR38795:SF1">
    <property type="entry name" value="DUF6604 DOMAIN-CONTAINING PROTEIN"/>
    <property type="match status" value="1"/>
</dbReference>
<organism evidence="3 4">
    <name type="scientific">Monilinia fructicola</name>
    <name type="common">Brown rot fungus</name>
    <name type="synonym">Ciboria fructicola</name>
    <dbReference type="NCBI Taxonomy" id="38448"/>
    <lineage>
        <taxon>Eukaryota</taxon>
        <taxon>Fungi</taxon>
        <taxon>Dikarya</taxon>
        <taxon>Ascomycota</taxon>
        <taxon>Pezizomycotina</taxon>
        <taxon>Leotiomycetes</taxon>
        <taxon>Helotiales</taxon>
        <taxon>Sclerotiniaceae</taxon>
        <taxon>Monilinia</taxon>
    </lineage>
</organism>
<keyword evidence="4" id="KW-1185">Reference proteome</keyword>
<dbReference type="Proteomes" id="UP000322873">
    <property type="component" value="Unassembled WGS sequence"/>
</dbReference>
<evidence type="ECO:0000259" key="2">
    <source>
        <dbReference type="Pfam" id="PF20253"/>
    </source>
</evidence>
<dbReference type="AlphaFoldDB" id="A0A5M9JUX4"/>
<proteinExistence type="predicted"/>
<feature type="compositionally biased region" description="Polar residues" evidence="1">
    <location>
        <begin position="146"/>
        <end position="157"/>
    </location>
</feature>
<reference evidence="3 4" key="1">
    <citation type="submission" date="2019-06" db="EMBL/GenBank/DDBJ databases">
        <title>Genome Sequence of the Brown Rot Fungal Pathogen Monilinia fructicola.</title>
        <authorList>
            <person name="De Miccolis Angelini R.M."/>
            <person name="Landi L."/>
            <person name="Abate D."/>
            <person name="Pollastro S."/>
            <person name="Romanazzi G."/>
            <person name="Faretra F."/>
        </authorList>
    </citation>
    <scope>NUCLEOTIDE SEQUENCE [LARGE SCALE GENOMIC DNA]</scope>
    <source>
        <strain evidence="3 4">Mfrc123</strain>
    </source>
</reference>
<evidence type="ECO:0000313" key="4">
    <source>
        <dbReference type="Proteomes" id="UP000322873"/>
    </source>
</evidence>
<evidence type="ECO:0000256" key="1">
    <source>
        <dbReference type="SAM" id="MobiDB-lite"/>
    </source>
</evidence>
<name>A0A5M9JUX4_MONFR</name>
<feature type="region of interest" description="Disordered" evidence="1">
    <location>
        <begin position="111"/>
        <end position="179"/>
    </location>
</feature>
<evidence type="ECO:0000313" key="3">
    <source>
        <dbReference type="EMBL" id="KAA8570645.1"/>
    </source>
</evidence>
<comment type="caution">
    <text evidence="3">The sequence shown here is derived from an EMBL/GenBank/DDBJ whole genome shotgun (WGS) entry which is preliminary data.</text>
</comment>
<dbReference type="Pfam" id="PF20253">
    <property type="entry name" value="DUF6604"/>
    <property type="match status" value="1"/>
</dbReference>